<proteinExistence type="predicted"/>
<dbReference type="EMBL" id="JAAHFQ010000700">
    <property type="protein sequence ID" value="NER31014.1"/>
    <property type="molecule type" value="Genomic_DNA"/>
</dbReference>
<evidence type="ECO:0000259" key="1">
    <source>
        <dbReference type="Pfam" id="PF12680"/>
    </source>
</evidence>
<feature type="domain" description="SnoaL-like" evidence="1">
    <location>
        <begin position="7"/>
        <end position="113"/>
    </location>
</feature>
<dbReference type="InterPro" id="IPR037401">
    <property type="entry name" value="SnoaL-like"/>
</dbReference>
<dbReference type="Pfam" id="PF12680">
    <property type="entry name" value="SnoaL_2"/>
    <property type="match status" value="1"/>
</dbReference>
<gene>
    <name evidence="2" type="ORF">F6J89_26200</name>
</gene>
<dbReference type="InterPro" id="IPR032710">
    <property type="entry name" value="NTF2-like_dom_sf"/>
</dbReference>
<dbReference type="AlphaFoldDB" id="A0A6B3NLF8"/>
<organism evidence="2">
    <name type="scientific">Symploca sp. SIO1C4</name>
    <dbReference type="NCBI Taxonomy" id="2607765"/>
    <lineage>
        <taxon>Bacteria</taxon>
        <taxon>Bacillati</taxon>
        <taxon>Cyanobacteriota</taxon>
        <taxon>Cyanophyceae</taxon>
        <taxon>Coleofasciculales</taxon>
        <taxon>Coleofasciculaceae</taxon>
        <taxon>Symploca</taxon>
    </lineage>
</organism>
<protein>
    <submittedName>
        <fullName evidence="2">Nuclear transport factor 2 family protein</fullName>
    </submittedName>
</protein>
<dbReference type="PANTHER" id="PTHR41252:SF1">
    <property type="entry name" value="BLR2505 PROTEIN"/>
    <property type="match status" value="1"/>
</dbReference>
<dbReference type="Gene3D" id="3.10.450.50">
    <property type="match status" value="1"/>
</dbReference>
<evidence type="ECO:0000313" key="2">
    <source>
        <dbReference type="EMBL" id="NER31014.1"/>
    </source>
</evidence>
<accession>A0A6B3NLF8</accession>
<dbReference type="PANTHER" id="PTHR41252">
    <property type="entry name" value="BLR2505 PROTEIN"/>
    <property type="match status" value="1"/>
</dbReference>
<comment type="caution">
    <text evidence="2">The sequence shown here is derived from an EMBL/GenBank/DDBJ whole genome shotgun (WGS) entry which is preliminary data.</text>
</comment>
<sequence>MSNIEIVKGIYEAFEQGDLEKVLNVLDPNVEWIESEGIPYGGTFIGTEAVIKGVFEKIGSEWDNFQAHVDEYLEAGNTIITLGYDSGTYKATGKSMQAETASFWTFNNGKIVKFVQYINTIKVSAAL</sequence>
<dbReference type="SUPFAM" id="SSF54427">
    <property type="entry name" value="NTF2-like"/>
    <property type="match status" value="1"/>
</dbReference>
<name>A0A6B3NLF8_9CYAN</name>
<reference evidence="2" key="1">
    <citation type="submission" date="2019-11" db="EMBL/GenBank/DDBJ databases">
        <title>Genomic insights into an expanded diversity of filamentous marine cyanobacteria reveals the extraordinary biosynthetic potential of Moorea and Okeania.</title>
        <authorList>
            <person name="Ferreira Leao T."/>
            <person name="Wang M."/>
            <person name="Moss N."/>
            <person name="Da Silva R."/>
            <person name="Sanders J."/>
            <person name="Nurk S."/>
            <person name="Gurevich A."/>
            <person name="Humphrey G."/>
            <person name="Reher R."/>
            <person name="Zhu Q."/>
            <person name="Belda-Ferre P."/>
            <person name="Glukhov E."/>
            <person name="Rex R."/>
            <person name="Dorrestein P.C."/>
            <person name="Knight R."/>
            <person name="Pevzner P."/>
            <person name="Gerwick W.H."/>
            <person name="Gerwick L."/>
        </authorList>
    </citation>
    <scope>NUCLEOTIDE SEQUENCE</scope>
    <source>
        <strain evidence="2">SIO1C4</strain>
    </source>
</reference>